<sequence>MQTLCVIFSPNVWSFFIEENRVPVFTILHKYVG</sequence>
<dbReference type="AlphaFoldDB" id="A0A0A9EQC3"/>
<reference evidence="1" key="1">
    <citation type="submission" date="2014-09" db="EMBL/GenBank/DDBJ databases">
        <authorList>
            <person name="Magalhaes I.L.F."/>
            <person name="Oliveira U."/>
            <person name="Santos F.R."/>
            <person name="Vidigal T.H.D.A."/>
            <person name="Brescovit A.D."/>
            <person name="Santos A.J."/>
        </authorList>
    </citation>
    <scope>NUCLEOTIDE SEQUENCE</scope>
    <source>
        <tissue evidence="1">Shoot tissue taken approximately 20 cm above the soil surface</tissue>
    </source>
</reference>
<name>A0A0A9EQC3_ARUDO</name>
<accession>A0A0A9EQC3</accession>
<protein>
    <submittedName>
        <fullName evidence="1">Uncharacterized protein</fullName>
    </submittedName>
</protein>
<organism evidence="1">
    <name type="scientific">Arundo donax</name>
    <name type="common">Giant reed</name>
    <name type="synonym">Donax arundinaceus</name>
    <dbReference type="NCBI Taxonomy" id="35708"/>
    <lineage>
        <taxon>Eukaryota</taxon>
        <taxon>Viridiplantae</taxon>
        <taxon>Streptophyta</taxon>
        <taxon>Embryophyta</taxon>
        <taxon>Tracheophyta</taxon>
        <taxon>Spermatophyta</taxon>
        <taxon>Magnoliopsida</taxon>
        <taxon>Liliopsida</taxon>
        <taxon>Poales</taxon>
        <taxon>Poaceae</taxon>
        <taxon>PACMAD clade</taxon>
        <taxon>Arundinoideae</taxon>
        <taxon>Arundineae</taxon>
        <taxon>Arundo</taxon>
    </lineage>
</organism>
<dbReference type="EMBL" id="GBRH01197830">
    <property type="protein sequence ID" value="JAE00066.1"/>
    <property type="molecule type" value="Transcribed_RNA"/>
</dbReference>
<proteinExistence type="predicted"/>
<reference evidence="1" key="2">
    <citation type="journal article" date="2015" name="Data Brief">
        <title>Shoot transcriptome of the giant reed, Arundo donax.</title>
        <authorList>
            <person name="Barrero R.A."/>
            <person name="Guerrero F.D."/>
            <person name="Moolhuijzen P."/>
            <person name="Goolsby J.A."/>
            <person name="Tidwell J."/>
            <person name="Bellgard S.E."/>
            <person name="Bellgard M.I."/>
        </authorList>
    </citation>
    <scope>NUCLEOTIDE SEQUENCE</scope>
    <source>
        <tissue evidence="1">Shoot tissue taken approximately 20 cm above the soil surface</tissue>
    </source>
</reference>
<evidence type="ECO:0000313" key="1">
    <source>
        <dbReference type="EMBL" id="JAE00066.1"/>
    </source>
</evidence>